<keyword evidence="3" id="KW-1185">Reference proteome</keyword>
<feature type="region of interest" description="Disordered" evidence="1">
    <location>
        <begin position="67"/>
        <end position="95"/>
    </location>
</feature>
<sequence>MLVYNVTCGSDLMQLTLNLTNHPASIVYLQNLKGYPGCEAIQKDNLLIFQLSLNESGVHCGVSKMLSKQTGGNKSSQHLISSKESNQGSKKSKKSRVLVAGLINKSSSTQTAEDRSRYLSRVSSKHVSLVNDLMVLGKQMGK</sequence>
<dbReference type="AlphaFoldDB" id="A0AAV4RVE1"/>
<gene>
    <name evidence="2" type="primary">AVEN_196148_1</name>
    <name evidence="2" type="ORF">CDAR_402541</name>
</gene>
<proteinExistence type="predicted"/>
<evidence type="ECO:0000256" key="1">
    <source>
        <dbReference type="SAM" id="MobiDB-lite"/>
    </source>
</evidence>
<name>A0AAV4RVE1_9ARAC</name>
<dbReference type="Proteomes" id="UP001054837">
    <property type="component" value="Unassembled WGS sequence"/>
</dbReference>
<dbReference type="EMBL" id="BPLQ01006803">
    <property type="protein sequence ID" value="GIY25390.1"/>
    <property type="molecule type" value="Genomic_DNA"/>
</dbReference>
<reference evidence="2 3" key="1">
    <citation type="submission" date="2021-06" db="EMBL/GenBank/DDBJ databases">
        <title>Caerostris darwini draft genome.</title>
        <authorList>
            <person name="Kono N."/>
            <person name="Arakawa K."/>
        </authorList>
    </citation>
    <scope>NUCLEOTIDE SEQUENCE [LARGE SCALE GENOMIC DNA]</scope>
</reference>
<organism evidence="2 3">
    <name type="scientific">Caerostris darwini</name>
    <dbReference type="NCBI Taxonomy" id="1538125"/>
    <lineage>
        <taxon>Eukaryota</taxon>
        <taxon>Metazoa</taxon>
        <taxon>Ecdysozoa</taxon>
        <taxon>Arthropoda</taxon>
        <taxon>Chelicerata</taxon>
        <taxon>Arachnida</taxon>
        <taxon>Araneae</taxon>
        <taxon>Araneomorphae</taxon>
        <taxon>Entelegynae</taxon>
        <taxon>Araneoidea</taxon>
        <taxon>Araneidae</taxon>
        <taxon>Caerostris</taxon>
    </lineage>
</organism>
<accession>A0AAV4RVE1</accession>
<protein>
    <submittedName>
        <fullName evidence="2">ZP domain-containing protein</fullName>
    </submittedName>
</protein>
<evidence type="ECO:0000313" key="3">
    <source>
        <dbReference type="Proteomes" id="UP001054837"/>
    </source>
</evidence>
<feature type="compositionally biased region" description="Polar residues" evidence="1">
    <location>
        <begin position="67"/>
        <end position="89"/>
    </location>
</feature>
<comment type="caution">
    <text evidence="2">The sequence shown here is derived from an EMBL/GenBank/DDBJ whole genome shotgun (WGS) entry which is preliminary data.</text>
</comment>
<evidence type="ECO:0000313" key="2">
    <source>
        <dbReference type="EMBL" id="GIY25390.1"/>
    </source>
</evidence>